<proteinExistence type="predicted"/>
<keyword evidence="4 6" id="KW-1133">Transmembrane helix</keyword>
<keyword evidence="2" id="KW-1003">Cell membrane</keyword>
<keyword evidence="8" id="KW-1185">Reference proteome</keyword>
<evidence type="ECO:0008006" key="9">
    <source>
        <dbReference type="Google" id="ProtNLM"/>
    </source>
</evidence>
<dbReference type="EMBL" id="CP036433">
    <property type="protein sequence ID" value="QDU96289.1"/>
    <property type="molecule type" value="Genomic_DNA"/>
</dbReference>
<dbReference type="KEGG" id="lcre:Pla8534_41090"/>
<dbReference type="Pfam" id="PF04277">
    <property type="entry name" value="OAD_gamma"/>
    <property type="match status" value="1"/>
</dbReference>
<accession>A0A518DWS6</accession>
<organism evidence="7 8">
    <name type="scientific">Lignipirellula cremea</name>
    <dbReference type="NCBI Taxonomy" id="2528010"/>
    <lineage>
        <taxon>Bacteria</taxon>
        <taxon>Pseudomonadati</taxon>
        <taxon>Planctomycetota</taxon>
        <taxon>Planctomycetia</taxon>
        <taxon>Pirellulales</taxon>
        <taxon>Pirellulaceae</taxon>
        <taxon>Lignipirellula</taxon>
    </lineage>
</organism>
<keyword evidence="3 6" id="KW-0812">Transmembrane</keyword>
<comment type="subcellular location">
    <subcellularLocation>
        <location evidence="1">Cell membrane</location>
    </subcellularLocation>
</comment>
<feature type="transmembrane region" description="Helical" evidence="6">
    <location>
        <begin position="38"/>
        <end position="62"/>
    </location>
</feature>
<gene>
    <name evidence="7" type="ORF">Pla8534_41090</name>
</gene>
<name>A0A518DWS6_9BACT</name>
<protein>
    <recommendedName>
        <fullName evidence="9">Oxaloacetate decarboxylase, gamma chain</fullName>
    </recommendedName>
</protein>
<evidence type="ECO:0000256" key="3">
    <source>
        <dbReference type="ARBA" id="ARBA00022692"/>
    </source>
</evidence>
<evidence type="ECO:0000256" key="5">
    <source>
        <dbReference type="ARBA" id="ARBA00023136"/>
    </source>
</evidence>
<evidence type="ECO:0000256" key="4">
    <source>
        <dbReference type="ARBA" id="ARBA00022989"/>
    </source>
</evidence>
<evidence type="ECO:0000256" key="6">
    <source>
        <dbReference type="SAM" id="Phobius"/>
    </source>
</evidence>
<evidence type="ECO:0000313" key="7">
    <source>
        <dbReference type="EMBL" id="QDU96289.1"/>
    </source>
</evidence>
<reference evidence="7 8" key="1">
    <citation type="submission" date="2019-02" db="EMBL/GenBank/DDBJ databases">
        <title>Deep-cultivation of Planctomycetes and their phenomic and genomic characterization uncovers novel biology.</title>
        <authorList>
            <person name="Wiegand S."/>
            <person name="Jogler M."/>
            <person name="Boedeker C."/>
            <person name="Pinto D."/>
            <person name="Vollmers J."/>
            <person name="Rivas-Marin E."/>
            <person name="Kohn T."/>
            <person name="Peeters S.H."/>
            <person name="Heuer A."/>
            <person name="Rast P."/>
            <person name="Oberbeckmann S."/>
            <person name="Bunk B."/>
            <person name="Jeske O."/>
            <person name="Meyerdierks A."/>
            <person name="Storesund J.E."/>
            <person name="Kallscheuer N."/>
            <person name="Luecker S."/>
            <person name="Lage O.M."/>
            <person name="Pohl T."/>
            <person name="Merkel B.J."/>
            <person name="Hornburger P."/>
            <person name="Mueller R.-W."/>
            <person name="Bruemmer F."/>
            <person name="Labrenz M."/>
            <person name="Spormann A.M."/>
            <person name="Op den Camp H."/>
            <person name="Overmann J."/>
            <person name="Amann R."/>
            <person name="Jetten M.S.M."/>
            <person name="Mascher T."/>
            <person name="Medema M.H."/>
            <person name="Devos D.P."/>
            <person name="Kaster A.-K."/>
            <person name="Ovreas L."/>
            <person name="Rohde M."/>
            <person name="Galperin M.Y."/>
            <person name="Jogler C."/>
        </authorList>
    </citation>
    <scope>NUCLEOTIDE SEQUENCE [LARGE SCALE GENOMIC DNA]</scope>
    <source>
        <strain evidence="7 8">Pla85_3_4</strain>
    </source>
</reference>
<evidence type="ECO:0000313" key="8">
    <source>
        <dbReference type="Proteomes" id="UP000317648"/>
    </source>
</evidence>
<dbReference type="AlphaFoldDB" id="A0A518DWS6"/>
<evidence type="ECO:0000256" key="1">
    <source>
        <dbReference type="ARBA" id="ARBA00004236"/>
    </source>
</evidence>
<sequence length="122" mass="12528">MSPLLIIVALAGQTPQATTAESRTIGLHNITSGDPSGWGLALTGMFIVFIALASITLAIAALPRVLNFLEPYLPEESSHGHSAPASPIAKLAAMPADGTAAGNEEAIVAALGYVMHTRKQSP</sequence>
<evidence type="ECO:0000256" key="2">
    <source>
        <dbReference type="ARBA" id="ARBA00022475"/>
    </source>
</evidence>
<dbReference type="Proteomes" id="UP000317648">
    <property type="component" value="Chromosome"/>
</dbReference>
<dbReference type="InterPro" id="IPR005899">
    <property type="entry name" value="Na_pump_deCOase"/>
</dbReference>
<keyword evidence="5 6" id="KW-0472">Membrane</keyword>
<dbReference type="RefSeq" id="WP_145054932.1">
    <property type="nucleotide sequence ID" value="NZ_CP036433.1"/>
</dbReference>